<feature type="compositionally biased region" description="Pro residues" evidence="1">
    <location>
        <begin position="484"/>
        <end position="495"/>
    </location>
</feature>
<dbReference type="GO" id="GO:0016539">
    <property type="term" value="P:intein-mediated protein splicing"/>
    <property type="evidence" value="ECO:0007669"/>
    <property type="project" value="InterPro"/>
</dbReference>
<dbReference type="GO" id="GO:0016540">
    <property type="term" value="P:protein autoprocessing"/>
    <property type="evidence" value="ECO:0007669"/>
    <property type="project" value="InterPro"/>
</dbReference>
<dbReference type="SUPFAM" id="SSF51294">
    <property type="entry name" value="Hedgehog/intein (Hint) domain"/>
    <property type="match status" value="1"/>
</dbReference>
<dbReference type="PROSITE" id="PS50817">
    <property type="entry name" value="INTEIN_N_TER"/>
    <property type="match status" value="1"/>
</dbReference>
<dbReference type="OrthoDB" id="5212at2759"/>
<dbReference type="InterPro" id="IPR001767">
    <property type="entry name" value="Hedgehog_Hint"/>
</dbReference>
<sequence length="689" mass="78096">MTDAASLSRDAVHLGDAAKYIQRRIQLRYGSSFEVIMSKSNFALSTFYHGSNSCKIRDDKYYYLAYATPVPYDPFDIDQEDLLASIDSEEPLGCDKCCSSALFETMSDALYELSSSPQFSFTSVGNIASLIQRRVQLRFYQSFEVIVSTGDFAIASYSFGDQICKYRERGFTAIAYATPIQYDITQTEAENYYSTISARDNLGASEPFLPDQRPFNTPLALYSAGPRVGLPVGSHCLNERAGSKCCSVPLFNAIYSTYQSVISQPDFNPHDRRLIARMIQFNAEDILQMSLEVFVARDDFAVSSSYLGNNICKFRVDRYYIMVYATPVQVSDSRILRFMSELDELIFFFFCSVNTKSIFQYPIHSDIYDDSGPAILLDCPAELTTLQGTLCCDGTLQYEMNRVIDETVINQSFVQRDRNAVLRNVQRRFGTTFETIASNGDFAWRTNLYNENTCKFQANGYHTLTFESSKEPSVSELGELPEQPELPPPEVLPPQVPLPQAPPPQPPQYDCVFFVFFYLNFGGACFSTDTWVTVPGGKKRMDQLKAGDFVLTANLTTVLSLWIHREPNVVTKFVTIMTDYGKMLALTPRHLIFRNKCEYYDDRADELPPNSQAVYAEELEVGDCVYLLYKVNCFIASILKKIGFKTPESYRFLVNTIRGACNLDPNEYPPVLWKRQNTAKFVCHGRNMG</sequence>
<accession>A0A158PFL9</accession>
<dbReference type="InterPro" id="IPR036844">
    <property type="entry name" value="Hint_dom_sf"/>
</dbReference>
<dbReference type="STRING" id="334426.A0A158PFL9"/>
<reference evidence="5" key="1">
    <citation type="submission" date="2016-04" db="UniProtKB">
        <authorList>
            <consortium name="WormBaseParasite"/>
        </authorList>
    </citation>
    <scope>IDENTIFICATION</scope>
</reference>
<dbReference type="Proteomes" id="UP000267027">
    <property type="component" value="Unassembled WGS sequence"/>
</dbReference>
<dbReference type="EMBL" id="UYYA01001179">
    <property type="protein sequence ID" value="VDM55189.1"/>
    <property type="molecule type" value="Genomic_DNA"/>
</dbReference>
<dbReference type="Pfam" id="PF04155">
    <property type="entry name" value="Ground-like"/>
    <property type="match status" value="4"/>
</dbReference>
<reference evidence="3 4" key="2">
    <citation type="submission" date="2018-11" db="EMBL/GenBank/DDBJ databases">
        <authorList>
            <consortium name="Pathogen Informatics"/>
        </authorList>
    </citation>
    <scope>NUCLEOTIDE SEQUENCE [LARGE SCALE GENOMIC DNA]</scope>
    <source>
        <strain evidence="3 4">Costa Rica</strain>
    </source>
</reference>
<dbReference type="Pfam" id="PF01079">
    <property type="entry name" value="Hint"/>
    <property type="match status" value="1"/>
</dbReference>
<dbReference type="WBParaSite" id="ACOC_0000360301-mRNA-1">
    <property type="protein sequence ID" value="ACOC_0000360301-mRNA-1"/>
    <property type="gene ID" value="ACOC_0000360301"/>
</dbReference>
<gene>
    <name evidence="3" type="ORF">ACOC_LOCUS3604</name>
</gene>
<dbReference type="InterPro" id="IPR003587">
    <property type="entry name" value="Hint_dom_N"/>
</dbReference>
<evidence type="ECO:0000256" key="1">
    <source>
        <dbReference type="SAM" id="MobiDB-lite"/>
    </source>
</evidence>
<dbReference type="CDD" id="cd00081">
    <property type="entry name" value="Hint"/>
    <property type="match status" value="1"/>
</dbReference>
<evidence type="ECO:0000313" key="4">
    <source>
        <dbReference type="Proteomes" id="UP000267027"/>
    </source>
</evidence>
<feature type="domain" description="Hint" evidence="2">
    <location>
        <begin position="523"/>
        <end position="629"/>
    </location>
</feature>
<evidence type="ECO:0000313" key="3">
    <source>
        <dbReference type="EMBL" id="VDM55189.1"/>
    </source>
</evidence>
<evidence type="ECO:0000313" key="5">
    <source>
        <dbReference type="WBParaSite" id="ACOC_0000360301-mRNA-1"/>
    </source>
</evidence>
<feature type="region of interest" description="Disordered" evidence="1">
    <location>
        <begin position="472"/>
        <end position="495"/>
    </location>
</feature>
<dbReference type="PANTHER" id="PTHR31967">
    <property type="entry name" value="GROUNDHOG (HEDGEHOG-LIKE FAMILY)-RELATED"/>
    <property type="match status" value="1"/>
</dbReference>
<proteinExistence type="predicted"/>
<keyword evidence="4" id="KW-1185">Reference proteome</keyword>
<dbReference type="SMART" id="SM00306">
    <property type="entry name" value="HintN"/>
    <property type="match status" value="1"/>
</dbReference>
<organism evidence="5">
    <name type="scientific">Angiostrongylus costaricensis</name>
    <name type="common">Nematode worm</name>
    <dbReference type="NCBI Taxonomy" id="334426"/>
    <lineage>
        <taxon>Eukaryota</taxon>
        <taxon>Metazoa</taxon>
        <taxon>Ecdysozoa</taxon>
        <taxon>Nematoda</taxon>
        <taxon>Chromadorea</taxon>
        <taxon>Rhabditida</taxon>
        <taxon>Rhabditina</taxon>
        <taxon>Rhabditomorpha</taxon>
        <taxon>Strongyloidea</taxon>
        <taxon>Metastrongylidae</taxon>
        <taxon>Angiostrongylus</taxon>
    </lineage>
</organism>
<dbReference type="Gene3D" id="2.170.16.10">
    <property type="entry name" value="Hedgehog/Intein (Hint) domain"/>
    <property type="match status" value="1"/>
</dbReference>
<name>A0A158PFL9_ANGCS</name>
<dbReference type="InterPro" id="IPR007284">
    <property type="entry name" value="Ground-like_dom"/>
</dbReference>
<dbReference type="InterPro" id="IPR006141">
    <property type="entry name" value="Intein_N"/>
</dbReference>
<dbReference type="AlphaFoldDB" id="A0A158PFL9"/>
<protein>
    <submittedName>
        <fullName evidence="5">HintN domain-containing protein</fullName>
    </submittedName>
</protein>
<evidence type="ECO:0000259" key="2">
    <source>
        <dbReference type="SMART" id="SM00306"/>
    </source>
</evidence>
<dbReference type="OMA" id="WIHRESE"/>